<reference evidence="1 2" key="1">
    <citation type="submission" date="2018-08" db="EMBL/GenBank/DDBJ databases">
        <title>A genome reference for cultivated species of the human gut microbiota.</title>
        <authorList>
            <person name="Zou Y."/>
            <person name="Xue W."/>
            <person name="Luo G."/>
        </authorList>
    </citation>
    <scope>NUCLEOTIDE SEQUENCE [LARGE SCALE GENOMIC DNA]</scope>
    <source>
        <strain evidence="1 2">AF14-6AC</strain>
    </source>
</reference>
<evidence type="ECO:0000313" key="2">
    <source>
        <dbReference type="Proteomes" id="UP000283426"/>
    </source>
</evidence>
<dbReference type="EMBL" id="QRYW01000086">
    <property type="protein sequence ID" value="RGV15432.1"/>
    <property type="molecule type" value="Genomic_DNA"/>
</dbReference>
<dbReference type="Proteomes" id="UP000283426">
    <property type="component" value="Unassembled WGS sequence"/>
</dbReference>
<sequence>MFILVILGYQAFPDNVKEILARVPYSQLPFACTKEASYPNPAIGYPFDMNTGFSLDCYNDLGLTQMYADPNMNCVVFRKFNPQKGNFDLIALDIEVSEWGKKILATYHEGELVDYIEGEVYWYSDGMILIKQWQINPEHKVIVTLLKVESAVPVSAFSKFNSVKAQRIDTYYEITADGKFREEKQVKYRPKTYTRSYLTDKTQNLWEGNEALME</sequence>
<proteinExistence type="predicted"/>
<organism evidence="1 2">
    <name type="scientific">Odoribacter splanchnicus</name>
    <dbReference type="NCBI Taxonomy" id="28118"/>
    <lineage>
        <taxon>Bacteria</taxon>
        <taxon>Pseudomonadati</taxon>
        <taxon>Bacteroidota</taxon>
        <taxon>Bacteroidia</taxon>
        <taxon>Bacteroidales</taxon>
        <taxon>Odoribacteraceae</taxon>
        <taxon>Odoribacter</taxon>
    </lineage>
</organism>
<name>A0A412VZB5_9BACT</name>
<accession>A0A412VZB5</accession>
<dbReference type="AlphaFoldDB" id="A0A412VZB5"/>
<evidence type="ECO:0008006" key="3">
    <source>
        <dbReference type="Google" id="ProtNLM"/>
    </source>
</evidence>
<gene>
    <name evidence="1" type="ORF">DWW24_21890</name>
</gene>
<comment type="caution">
    <text evidence="1">The sequence shown here is derived from an EMBL/GenBank/DDBJ whole genome shotgun (WGS) entry which is preliminary data.</text>
</comment>
<protein>
    <recommendedName>
        <fullName evidence="3">WG repeat-containing protein</fullName>
    </recommendedName>
</protein>
<evidence type="ECO:0000313" key="1">
    <source>
        <dbReference type="EMBL" id="RGV15432.1"/>
    </source>
</evidence>